<dbReference type="SUPFAM" id="SSF52540">
    <property type="entry name" value="P-loop containing nucleoside triphosphate hydrolases"/>
    <property type="match status" value="1"/>
</dbReference>
<reference evidence="1 3" key="1">
    <citation type="submission" date="2015-05" db="EMBL/GenBank/DDBJ databases">
        <title>Genome assembly of Archangium gephyra DSM 2261.</title>
        <authorList>
            <person name="Sharma G."/>
            <person name="Subramanian S."/>
        </authorList>
    </citation>
    <scope>NUCLEOTIDE SEQUENCE [LARGE SCALE GENOMIC DNA]</scope>
    <source>
        <strain evidence="1 3">DSM 2261</strain>
    </source>
</reference>
<organism evidence="1 3">
    <name type="scientific">Archangium gephyra</name>
    <dbReference type="NCBI Taxonomy" id="48"/>
    <lineage>
        <taxon>Bacteria</taxon>
        <taxon>Pseudomonadati</taxon>
        <taxon>Myxococcota</taxon>
        <taxon>Myxococcia</taxon>
        <taxon>Myxococcales</taxon>
        <taxon>Cystobacterineae</taxon>
        <taxon>Archangiaceae</taxon>
        <taxon>Archangium</taxon>
    </lineage>
</organism>
<dbReference type="KEGG" id="age:AA314_05834"/>
<sequence>MSNTRPVLHFIAGKVGAGKTTLARKLALEVPAVLICEDQWIASLGGEVKELRDYVHATTRCRKLMVPHLRDILRVGASVVLDFAGNTPRDRAWVRGIFEAAGADHVLHVLDVPETLCLERLRQRNAERPEGLFWGEVSEALFHEVTKYYVPPTEAEGFRIVRHDVTTNEE</sequence>
<dbReference type="EMBL" id="CP011509">
    <property type="protein sequence ID" value="AKJ04208.1"/>
    <property type="molecule type" value="Genomic_DNA"/>
</dbReference>
<dbReference type="GO" id="GO:0016301">
    <property type="term" value="F:kinase activity"/>
    <property type="evidence" value="ECO:0007669"/>
    <property type="project" value="UniProtKB-KW"/>
</dbReference>
<dbReference type="Pfam" id="PF13671">
    <property type="entry name" value="AAA_33"/>
    <property type="match status" value="1"/>
</dbReference>
<dbReference type="Proteomes" id="UP000035579">
    <property type="component" value="Chromosome"/>
</dbReference>
<proteinExistence type="predicted"/>
<dbReference type="Proteomes" id="UP000256345">
    <property type="component" value="Unassembled WGS sequence"/>
</dbReference>
<evidence type="ECO:0000313" key="2">
    <source>
        <dbReference type="EMBL" id="REG37712.1"/>
    </source>
</evidence>
<protein>
    <submittedName>
        <fullName evidence="2">Kinase</fullName>
    </submittedName>
</protein>
<keyword evidence="2" id="KW-0418">Kinase</keyword>
<evidence type="ECO:0000313" key="4">
    <source>
        <dbReference type="Proteomes" id="UP000256345"/>
    </source>
</evidence>
<dbReference type="InterPro" id="IPR027417">
    <property type="entry name" value="P-loop_NTPase"/>
</dbReference>
<keyword evidence="4" id="KW-1185">Reference proteome</keyword>
<dbReference type="AlphaFoldDB" id="A0AAC8QBI2"/>
<dbReference type="EMBL" id="QUMU01000001">
    <property type="protein sequence ID" value="REG37712.1"/>
    <property type="molecule type" value="Genomic_DNA"/>
</dbReference>
<reference evidence="2 4" key="2">
    <citation type="submission" date="2018-08" db="EMBL/GenBank/DDBJ databases">
        <title>Genomic Encyclopedia of Archaeal and Bacterial Type Strains, Phase II (KMG-II): from individual species to whole genera.</title>
        <authorList>
            <person name="Goeker M."/>
        </authorList>
    </citation>
    <scope>NUCLEOTIDE SEQUENCE [LARGE SCALE GENOMIC DNA]</scope>
    <source>
        <strain evidence="2 4">DSM 2261</strain>
    </source>
</reference>
<dbReference type="Gene3D" id="3.40.50.300">
    <property type="entry name" value="P-loop containing nucleotide triphosphate hydrolases"/>
    <property type="match status" value="1"/>
</dbReference>
<accession>A0AAC8QBI2</accession>
<keyword evidence="2" id="KW-0808">Transferase</keyword>
<name>A0AAC8QBI2_9BACT</name>
<dbReference type="RefSeq" id="WP_047858083.1">
    <property type="nucleotide sequence ID" value="NZ_CP011509.1"/>
</dbReference>
<gene>
    <name evidence="1" type="ORF">AA314_05834</name>
    <name evidence="2" type="ORF">ATI61_101699</name>
</gene>
<evidence type="ECO:0000313" key="1">
    <source>
        <dbReference type="EMBL" id="AKJ04208.1"/>
    </source>
</evidence>
<evidence type="ECO:0000313" key="3">
    <source>
        <dbReference type="Proteomes" id="UP000035579"/>
    </source>
</evidence>